<feature type="compositionally biased region" description="Polar residues" evidence="5">
    <location>
        <begin position="71"/>
        <end position="88"/>
    </location>
</feature>
<feature type="region of interest" description="Disordered" evidence="5">
    <location>
        <begin position="1"/>
        <end position="88"/>
    </location>
</feature>
<dbReference type="PANTHER" id="PTHR15375:SF26">
    <property type="entry name" value="PROTEIN CHIFFON"/>
    <property type="match status" value="1"/>
</dbReference>
<evidence type="ECO:0000256" key="5">
    <source>
        <dbReference type="SAM" id="MobiDB-lite"/>
    </source>
</evidence>
<keyword evidence="2 4" id="KW-0863">Zinc-finger</keyword>
<keyword evidence="3" id="KW-0862">Zinc</keyword>
<dbReference type="PROSITE" id="PS51265">
    <property type="entry name" value="ZF_DBF4"/>
    <property type="match status" value="1"/>
</dbReference>
<dbReference type="EMBL" id="JAZHXJ010000326">
    <property type="protein sequence ID" value="KAL1864515.1"/>
    <property type="molecule type" value="Genomic_DNA"/>
</dbReference>
<dbReference type="InterPro" id="IPR013939">
    <property type="entry name" value="Regulatory_Dfp1/Him1"/>
</dbReference>
<evidence type="ECO:0000256" key="2">
    <source>
        <dbReference type="ARBA" id="ARBA00022771"/>
    </source>
</evidence>
<evidence type="ECO:0000256" key="1">
    <source>
        <dbReference type="ARBA" id="ARBA00022723"/>
    </source>
</evidence>
<accession>A0ABR3WLS1</accession>
<evidence type="ECO:0000256" key="4">
    <source>
        <dbReference type="PROSITE-ProRule" id="PRU00600"/>
    </source>
</evidence>
<feature type="compositionally biased region" description="Polar residues" evidence="5">
    <location>
        <begin position="1"/>
        <end position="16"/>
    </location>
</feature>
<sequence>MSTRRVPLSSNPNVANSPLRGVLAPQGSKRARSHAELQREEAYGQPPPAKRQMLDVGSQRQLKPALEFKSTRTASQRPSSLSSRTAAAEKSIQQSVGYKLTEKEIENVRQWQTQIRTRFPKMVFYFESIPDDQRSRLTKQVTHLGAREEKFFSIDITHVVTTRSIPSEKAVPDEPEHVETSAAHEQPKTIDPSLLNRNLDGPTGELSGKRRLLFETGPSRRLPIHIHEDAIRRPKSRNTDILCKARDMGKKIWSLEKLQKILDMVLEPDPYKSALLGQGLRTAPMQKSSTSKGAEQSNLLQLLQNERVHGPSDRDPTVTTRELIYFKGPYLYVYDIEEKQKPIMVREYAKVADKKDGDWPQFRVASQGRCPFIEDPDPDRERHRVRARERISKATAEAKAPVLKPPTVAAPERVPGKRSLTETDTAQNRGTRRTVGAIEDSVETFDLARASNPPAIDFGGENVFTSRAKAGRLFAGEPVASGVQPSHITSAIRSQMISSTSGTLGVKAGTSKEIHGLQRKVLQRNSTPSITPNASHDGPASFVRSASLGRTAQRKLDMIDEDDNTGRRLKLRRTESAPAPPQGKQRKRDPKPGYCENCNDKFDDFEEHIVSRKHRKFADNDKNWAELDALLGQLRRPPRYQLHDGQEEHW</sequence>
<feature type="region of interest" description="Disordered" evidence="5">
    <location>
        <begin position="407"/>
        <end position="431"/>
    </location>
</feature>
<dbReference type="SUPFAM" id="SSF52113">
    <property type="entry name" value="BRCT domain"/>
    <property type="match status" value="1"/>
</dbReference>
<keyword evidence="8" id="KW-1185">Reference proteome</keyword>
<feature type="compositionally biased region" description="Basic and acidic residues" evidence="5">
    <location>
        <begin position="33"/>
        <end position="42"/>
    </location>
</feature>
<evidence type="ECO:0000256" key="3">
    <source>
        <dbReference type="ARBA" id="ARBA00022833"/>
    </source>
</evidence>
<name>A0ABR3WLS1_9PEZI</name>
<evidence type="ECO:0000259" key="6">
    <source>
        <dbReference type="PROSITE" id="PS51265"/>
    </source>
</evidence>
<reference evidence="7 8" key="1">
    <citation type="journal article" date="2024" name="Commun. Biol.">
        <title>Comparative genomic analysis of thermophilic fungi reveals convergent evolutionary adaptations and gene losses.</title>
        <authorList>
            <person name="Steindorff A.S."/>
            <person name="Aguilar-Pontes M.V."/>
            <person name="Robinson A.J."/>
            <person name="Andreopoulos B."/>
            <person name="LaButti K."/>
            <person name="Kuo A."/>
            <person name="Mondo S."/>
            <person name="Riley R."/>
            <person name="Otillar R."/>
            <person name="Haridas S."/>
            <person name="Lipzen A."/>
            <person name="Grimwood J."/>
            <person name="Schmutz J."/>
            <person name="Clum A."/>
            <person name="Reid I.D."/>
            <person name="Moisan M.C."/>
            <person name="Butler G."/>
            <person name="Nguyen T.T.M."/>
            <person name="Dewar K."/>
            <person name="Conant G."/>
            <person name="Drula E."/>
            <person name="Henrissat B."/>
            <person name="Hansel C."/>
            <person name="Singer S."/>
            <person name="Hutchinson M.I."/>
            <person name="de Vries R.P."/>
            <person name="Natvig D.O."/>
            <person name="Powell A.J."/>
            <person name="Tsang A."/>
            <person name="Grigoriev I.V."/>
        </authorList>
    </citation>
    <scope>NUCLEOTIDE SEQUENCE [LARGE SCALE GENOMIC DNA]</scope>
    <source>
        <strain evidence="7 8">ATCC 24622</strain>
    </source>
</reference>
<feature type="region of interest" description="Disordered" evidence="5">
    <location>
        <begin position="167"/>
        <end position="211"/>
    </location>
</feature>
<evidence type="ECO:0000313" key="7">
    <source>
        <dbReference type="EMBL" id="KAL1864515.1"/>
    </source>
</evidence>
<dbReference type="InterPro" id="IPR036420">
    <property type="entry name" value="BRCT_dom_sf"/>
</dbReference>
<organism evidence="7 8">
    <name type="scientific">Phialemonium thermophilum</name>
    <dbReference type="NCBI Taxonomy" id="223376"/>
    <lineage>
        <taxon>Eukaryota</taxon>
        <taxon>Fungi</taxon>
        <taxon>Dikarya</taxon>
        <taxon>Ascomycota</taxon>
        <taxon>Pezizomycotina</taxon>
        <taxon>Sordariomycetes</taxon>
        <taxon>Sordariomycetidae</taxon>
        <taxon>Cephalothecales</taxon>
        <taxon>Cephalothecaceae</taxon>
        <taxon>Phialemonium</taxon>
    </lineage>
</organism>
<evidence type="ECO:0000313" key="8">
    <source>
        <dbReference type="Proteomes" id="UP001586593"/>
    </source>
</evidence>
<feature type="compositionally biased region" description="Basic and acidic residues" evidence="5">
    <location>
        <begin position="170"/>
        <end position="179"/>
    </location>
</feature>
<comment type="caution">
    <text evidence="7">The sequence shown here is derived from an EMBL/GenBank/DDBJ whole genome shotgun (WGS) entry which is preliminary data.</text>
</comment>
<dbReference type="Gene3D" id="3.40.50.10190">
    <property type="entry name" value="BRCT domain"/>
    <property type="match status" value="2"/>
</dbReference>
<dbReference type="InterPro" id="IPR038545">
    <property type="entry name" value="Znf_DBF_sf"/>
</dbReference>
<proteinExistence type="predicted"/>
<dbReference type="Proteomes" id="UP001586593">
    <property type="component" value="Unassembled WGS sequence"/>
</dbReference>
<feature type="domain" description="DBF4-type" evidence="6">
    <location>
        <begin position="588"/>
        <end position="637"/>
    </location>
</feature>
<dbReference type="InterPro" id="IPR006572">
    <property type="entry name" value="Znf_DBF"/>
</dbReference>
<dbReference type="InterPro" id="IPR055116">
    <property type="entry name" value="DBF4_BRCT"/>
</dbReference>
<dbReference type="Gene3D" id="6.10.250.3410">
    <property type="entry name" value="DBF zinc finger"/>
    <property type="match status" value="1"/>
</dbReference>
<feature type="region of interest" description="Disordered" evidence="5">
    <location>
        <begin position="562"/>
        <end position="594"/>
    </location>
</feature>
<dbReference type="Pfam" id="PF08630">
    <property type="entry name" value="Dfp1_Him1_M"/>
    <property type="match status" value="1"/>
</dbReference>
<dbReference type="InterPro" id="IPR051590">
    <property type="entry name" value="Replication_Regulatory_Kinase"/>
</dbReference>
<dbReference type="SMART" id="SM00586">
    <property type="entry name" value="ZnF_DBF"/>
    <property type="match status" value="1"/>
</dbReference>
<protein>
    <recommendedName>
        <fullName evidence="6">DBF4-type domain-containing protein</fullName>
    </recommendedName>
</protein>
<dbReference type="Pfam" id="PF07535">
    <property type="entry name" value="zf-DBF"/>
    <property type="match status" value="1"/>
</dbReference>
<gene>
    <name evidence="7" type="ORF">VTK73DRAFT_5818</name>
</gene>
<keyword evidence="1" id="KW-0479">Metal-binding</keyword>
<dbReference type="Pfam" id="PF22437">
    <property type="entry name" value="DBF4_BRCT"/>
    <property type="match status" value="1"/>
</dbReference>
<dbReference type="PANTHER" id="PTHR15375">
    <property type="entry name" value="ACTIVATOR OF S-PHASE KINASE-RELATED"/>
    <property type="match status" value="1"/>
</dbReference>